<reference evidence="2" key="1">
    <citation type="submission" date="2020-02" db="EMBL/GenBank/DDBJ databases">
        <authorList>
            <person name="Meier V. D."/>
        </authorList>
    </citation>
    <scope>NUCLEOTIDE SEQUENCE</scope>
    <source>
        <strain evidence="2">AVDCRST_MAG85</strain>
    </source>
</reference>
<dbReference type="PANTHER" id="PTHR12631:SF10">
    <property type="entry name" value="BETA-XYLOSIDASE-LIKE PROTEIN-RELATED"/>
    <property type="match status" value="1"/>
</dbReference>
<dbReference type="EMBL" id="CADCVT010000018">
    <property type="protein sequence ID" value="CAA9473982.1"/>
    <property type="molecule type" value="Genomic_DNA"/>
</dbReference>
<dbReference type="InterPro" id="IPR017853">
    <property type="entry name" value="GH"/>
</dbReference>
<dbReference type="PANTHER" id="PTHR12631">
    <property type="entry name" value="ALPHA-L-IDURONIDASE"/>
    <property type="match status" value="1"/>
</dbReference>
<feature type="chain" id="PRO_5038809810" evidence="1">
    <location>
        <begin position="21"/>
        <end position="349"/>
    </location>
</feature>
<dbReference type="AlphaFoldDB" id="A0A6J4RHZ1"/>
<dbReference type="SUPFAM" id="SSF51445">
    <property type="entry name" value="(Trans)glycosidases"/>
    <property type="match status" value="1"/>
</dbReference>
<name>A0A6J4RHZ1_9ACTN</name>
<dbReference type="InterPro" id="IPR051923">
    <property type="entry name" value="Glycosyl_Hydrolase_39"/>
</dbReference>
<gene>
    <name evidence="2" type="ORF">AVDCRST_MAG85-161</name>
</gene>
<proteinExistence type="predicted"/>
<dbReference type="Gene3D" id="3.20.20.80">
    <property type="entry name" value="Glycosidases"/>
    <property type="match status" value="1"/>
</dbReference>
<keyword evidence="1" id="KW-0732">Signal</keyword>
<evidence type="ECO:0000256" key="1">
    <source>
        <dbReference type="SAM" id="SignalP"/>
    </source>
</evidence>
<sequence>MTALRLLVATVLAVALTAFAAPAHAATPRSFFGVMADGPLLAPGVDLGREARLMRSTGVASIRVAFYWRDPEPQPGEFAWAETDRIVAAAAAAGIDVLPVVVRSPPWASGGDSAEGAVPDSAAYARFLSALVARYGPRGTANAGRPIRRWQVWNEPDIPRYWSGTPWPSTYVALLRAARGAIKAADPAAIVVSAGLTNRSWEDLGKLYAAGGRGLFDEAAIHPFSRRVSNVVKIVRLARAEMKRRGDGRLPLLLTEVSWSSGKGRSTFNYGWETTERGQAERVEEAFGALARERTRLRIGGVWWYTWLSPPVGDDESFSYGGLRRVSGSRAVDKPARAAFRRAVRRLTR</sequence>
<feature type="signal peptide" evidence="1">
    <location>
        <begin position="1"/>
        <end position="20"/>
    </location>
</feature>
<accession>A0A6J4RHZ1</accession>
<organism evidence="2">
    <name type="scientific">uncultured Solirubrobacteraceae bacterium</name>
    <dbReference type="NCBI Taxonomy" id="1162706"/>
    <lineage>
        <taxon>Bacteria</taxon>
        <taxon>Bacillati</taxon>
        <taxon>Actinomycetota</taxon>
        <taxon>Thermoleophilia</taxon>
        <taxon>Solirubrobacterales</taxon>
        <taxon>Solirubrobacteraceae</taxon>
        <taxon>environmental samples</taxon>
    </lineage>
</organism>
<dbReference type="GO" id="GO:0004553">
    <property type="term" value="F:hydrolase activity, hydrolyzing O-glycosyl compounds"/>
    <property type="evidence" value="ECO:0007669"/>
    <property type="project" value="TreeGrafter"/>
</dbReference>
<evidence type="ECO:0000313" key="2">
    <source>
        <dbReference type="EMBL" id="CAA9473982.1"/>
    </source>
</evidence>
<protein>
    <submittedName>
        <fullName evidence="2">GH39</fullName>
    </submittedName>
</protein>